<evidence type="ECO:0000313" key="2">
    <source>
        <dbReference type="EMBL" id="MFC6334554.1"/>
    </source>
</evidence>
<gene>
    <name evidence="2" type="ORF">ACFP56_18145</name>
</gene>
<comment type="caution">
    <text evidence="2">The sequence shown here is derived from an EMBL/GenBank/DDBJ whole genome shotgun (WGS) entry which is preliminary data.</text>
</comment>
<organism evidence="2 3">
    <name type="scientific">Paenibacillus septentrionalis</name>
    <dbReference type="NCBI Taxonomy" id="429342"/>
    <lineage>
        <taxon>Bacteria</taxon>
        <taxon>Bacillati</taxon>
        <taxon>Bacillota</taxon>
        <taxon>Bacilli</taxon>
        <taxon>Bacillales</taxon>
        <taxon>Paenibacillaceae</taxon>
        <taxon>Paenibacillus</taxon>
    </lineage>
</organism>
<feature type="transmembrane region" description="Helical" evidence="1">
    <location>
        <begin position="30"/>
        <end position="51"/>
    </location>
</feature>
<evidence type="ECO:0000256" key="1">
    <source>
        <dbReference type="SAM" id="Phobius"/>
    </source>
</evidence>
<keyword evidence="1" id="KW-0812">Transmembrane</keyword>
<proteinExistence type="predicted"/>
<keyword evidence="1" id="KW-0472">Membrane</keyword>
<reference evidence="3" key="1">
    <citation type="journal article" date="2019" name="Int. J. Syst. Evol. Microbiol.">
        <title>The Global Catalogue of Microorganisms (GCM) 10K type strain sequencing project: providing services to taxonomists for standard genome sequencing and annotation.</title>
        <authorList>
            <consortium name="The Broad Institute Genomics Platform"/>
            <consortium name="The Broad Institute Genome Sequencing Center for Infectious Disease"/>
            <person name="Wu L."/>
            <person name="Ma J."/>
        </authorList>
    </citation>
    <scope>NUCLEOTIDE SEQUENCE [LARGE SCALE GENOMIC DNA]</scope>
    <source>
        <strain evidence="3">PCU 280</strain>
    </source>
</reference>
<name>A0ABW1VAK5_9BACL</name>
<keyword evidence="3" id="KW-1185">Reference proteome</keyword>
<protein>
    <submittedName>
        <fullName evidence="2">Uncharacterized protein</fullName>
    </submittedName>
</protein>
<evidence type="ECO:0000313" key="3">
    <source>
        <dbReference type="Proteomes" id="UP001596233"/>
    </source>
</evidence>
<dbReference type="EMBL" id="JBHSTE010000006">
    <property type="protein sequence ID" value="MFC6334554.1"/>
    <property type="molecule type" value="Genomic_DNA"/>
</dbReference>
<accession>A0ABW1VAK5</accession>
<dbReference type="RefSeq" id="WP_379237195.1">
    <property type="nucleotide sequence ID" value="NZ_JBHSTE010000006.1"/>
</dbReference>
<keyword evidence="1" id="KW-1133">Transmembrane helix</keyword>
<dbReference type="Proteomes" id="UP001596233">
    <property type="component" value="Unassembled WGS sequence"/>
</dbReference>
<sequence length="61" mass="6490">MVLQSRLTMANDQLNFTTDWMKGNGSIPIAIARSGAVLMDGIVCLIVAMSLNKASIGSSLY</sequence>